<dbReference type="PANTHER" id="PTHR37938">
    <property type="entry name" value="BLL0215 PROTEIN"/>
    <property type="match status" value="1"/>
</dbReference>
<dbReference type="InterPro" id="IPR005182">
    <property type="entry name" value="YdbS-like_PH"/>
</dbReference>
<organism evidence="3 4">
    <name type="scientific">Candidatus Terrybacteria bacterium RIFCSPHIGHO2_01_FULL_48_17</name>
    <dbReference type="NCBI Taxonomy" id="1802362"/>
    <lineage>
        <taxon>Bacteria</taxon>
        <taxon>Candidatus Terryibacteriota</taxon>
    </lineage>
</organism>
<gene>
    <name evidence="3" type="ORF">A2806_01235</name>
</gene>
<sequence length="174" mass="20017">MIELHKNEDILAVRRKTWFVFAATWAAALLLLLGPLFGAAILAAPKLEILRGALITPYVFLSGFFEWTVWLWLFAGMINYYYDVFIITNERIVHIEQKGMFNRTVAELNLSRLQDVTIEQRGLVETLLHFGTIRAQTAGELNVFTFEQVDRPEVVKEIIARAQRIALKGNRPWP</sequence>
<dbReference type="Proteomes" id="UP000177629">
    <property type="component" value="Unassembled WGS sequence"/>
</dbReference>
<name>A0A1G2PM72_9BACT</name>
<evidence type="ECO:0000259" key="2">
    <source>
        <dbReference type="Pfam" id="PF03703"/>
    </source>
</evidence>
<keyword evidence="1" id="KW-0472">Membrane</keyword>
<evidence type="ECO:0000313" key="3">
    <source>
        <dbReference type="EMBL" id="OHA48731.1"/>
    </source>
</evidence>
<protein>
    <recommendedName>
        <fullName evidence="2">YdbS-like PH domain-containing protein</fullName>
    </recommendedName>
</protein>
<dbReference type="EMBL" id="MHSS01000004">
    <property type="protein sequence ID" value="OHA48731.1"/>
    <property type="molecule type" value="Genomic_DNA"/>
</dbReference>
<dbReference type="Pfam" id="PF03703">
    <property type="entry name" value="bPH_2"/>
    <property type="match status" value="1"/>
</dbReference>
<accession>A0A1G2PM72</accession>
<feature type="domain" description="YdbS-like PH" evidence="2">
    <location>
        <begin position="84"/>
        <end position="154"/>
    </location>
</feature>
<feature type="transmembrane region" description="Helical" evidence="1">
    <location>
        <begin position="64"/>
        <end position="82"/>
    </location>
</feature>
<reference evidence="3 4" key="1">
    <citation type="journal article" date="2016" name="Nat. Commun.">
        <title>Thousands of microbial genomes shed light on interconnected biogeochemical processes in an aquifer system.</title>
        <authorList>
            <person name="Anantharaman K."/>
            <person name="Brown C.T."/>
            <person name="Hug L.A."/>
            <person name="Sharon I."/>
            <person name="Castelle C.J."/>
            <person name="Probst A.J."/>
            <person name="Thomas B.C."/>
            <person name="Singh A."/>
            <person name="Wilkins M.J."/>
            <person name="Karaoz U."/>
            <person name="Brodie E.L."/>
            <person name="Williams K.H."/>
            <person name="Hubbard S.S."/>
            <person name="Banfield J.F."/>
        </authorList>
    </citation>
    <scope>NUCLEOTIDE SEQUENCE [LARGE SCALE GENOMIC DNA]</scope>
</reference>
<dbReference type="STRING" id="1802362.A2806_01235"/>
<keyword evidence="1" id="KW-0812">Transmembrane</keyword>
<keyword evidence="1" id="KW-1133">Transmembrane helix</keyword>
<dbReference type="AlphaFoldDB" id="A0A1G2PM72"/>
<dbReference type="PANTHER" id="PTHR37938:SF1">
    <property type="entry name" value="BLL0215 PROTEIN"/>
    <property type="match status" value="1"/>
</dbReference>
<evidence type="ECO:0000256" key="1">
    <source>
        <dbReference type="SAM" id="Phobius"/>
    </source>
</evidence>
<feature type="transmembrane region" description="Helical" evidence="1">
    <location>
        <begin position="20"/>
        <end position="44"/>
    </location>
</feature>
<proteinExistence type="predicted"/>
<evidence type="ECO:0000313" key="4">
    <source>
        <dbReference type="Proteomes" id="UP000177629"/>
    </source>
</evidence>
<comment type="caution">
    <text evidence="3">The sequence shown here is derived from an EMBL/GenBank/DDBJ whole genome shotgun (WGS) entry which is preliminary data.</text>
</comment>